<dbReference type="InterPro" id="IPR026444">
    <property type="entry name" value="Secre_tail"/>
</dbReference>
<feature type="chain" id="PRO_5015620894" description="Secretion system C-terminal sorting domain-containing protein" evidence="2">
    <location>
        <begin position="24"/>
        <end position="451"/>
    </location>
</feature>
<dbReference type="AlphaFoldDB" id="A0A2S1L9Y4"/>
<feature type="domain" description="Secretion system C-terminal sorting" evidence="3">
    <location>
        <begin position="382"/>
        <end position="449"/>
    </location>
</feature>
<keyword evidence="5" id="KW-1185">Reference proteome</keyword>
<dbReference type="Pfam" id="PF18962">
    <property type="entry name" value="Por_Secre_tail"/>
    <property type="match status" value="1"/>
</dbReference>
<organism evidence="4 5">
    <name type="scientific">Flavobacterium faecale</name>
    <dbReference type="NCBI Taxonomy" id="1355330"/>
    <lineage>
        <taxon>Bacteria</taxon>
        <taxon>Pseudomonadati</taxon>
        <taxon>Bacteroidota</taxon>
        <taxon>Flavobacteriia</taxon>
        <taxon>Flavobacteriales</taxon>
        <taxon>Flavobacteriaceae</taxon>
        <taxon>Flavobacterium</taxon>
    </lineage>
</organism>
<name>A0A2S1L9Y4_9FLAO</name>
<feature type="signal peptide" evidence="2">
    <location>
        <begin position="1"/>
        <end position="23"/>
    </location>
</feature>
<protein>
    <recommendedName>
        <fullName evidence="3">Secretion system C-terminal sorting domain-containing protein</fullName>
    </recommendedName>
</protein>
<keyword evidence="1 2" id="KW-0732">Signal</keyword>
<dbReference type="Proteomes" id="UP000244527">
    <property type="component" value="Chromosome"/>
</dbReference>
<evidence type="ECO:0000259" key="3">
    <source>
        <dbReference type="Pfam" id="PF18962"/>
    </source>
</evidence>
<sequence length="451" mass="48096">MRTKLLKKLTFGIAFFAASAMFAQQGPTKYTFTGTEQGWSKGYGPGVVAYNATGGLTADGEITLDRTDGAGSATNNNANIRRGQGGADAFIVLNADVYNFIKIRVKNLTEAVNVQVSGTFRPAGTTGAGVSFPNTTISNVIAPKEAGGYQTIYLDITALTGEITRLDLLFRASSALTDPAGAKLFIDEIEFLTTIPPTEYSEFVQNPNFEDPTGVAFYTGNGASRSLSFTAPKEGSASMKNEFTEDQTSNFWSFSNYKKTYAANSLVNKTATVKLWVKTNRTTPAEIIVRLKTTDASGSNTSNFPTAIKSTTNFSGAWEELTFDLPFTDAGIEGVTMFFGVNYTDGAPTNAANGNIFYFDKMSATIATTLGVKENTLEGVSMYPNPTTDAVTINSINGGDITVFNSLGATVLSAKNVSTNHQLSISSLSSGVYFVKIVSDNKSSISKIVKK</sequence>
<dbReference type="RefSeq" id="WP_108739502.1">
    <property type="nucleotide sequence ID" value="NZ_CP020918.1"/>
</dbReference>
<evidence type="ECO:0000256" key="2">
    <source>
        <dbReference type="SAM" id="SignalP"/>
    </source>
</evidence>
<dbReference type="EMBL" id="CP020918">
    <property type="protein sequence ID" value="AWG20541.1"/>
    <property type="molecule type" value="Genomic_DNA"/>
</dbReference>
<accession>A0A2S1L9Y4</accession>
<dbReference type="NCBIfam" id="TIGR04183">
    <property type="entry name" value="Por_Secre_tail"/>
    <property type="match status" value="1"/>
</dbReference>
<proteinExistence type="predicted"/>
<reference evidence="4 5" key="1">
    <citation type="submission" date="2017-04" db="EMBL/GenBank/DDBJ databases">
        <title>Compelte genome sequence of WV33.</title>
        <authorList>
            <person name="Lee P.C."/>
        </authorList>
    </citation>
    <scope>NUCLEOTIDE SEQUENCE [LARGE SCALE GENOMIC DNA]</scope>
    <source>
        <strain evidence="4 5">WV33</strain>
    </source>
</reference>
<gene>
    <name evidence="4" type="ORF">FFWV33_02835</name>
</gene>
<evidence type="ECO:0000313" key="4">
    <source>
        <dbReference type="EMBL" id="AWG20541.1"/>
    </source>
</evidence>
<evidence type="ECO:0000256" key="1">
    <source>
        <dbReference type="ARBA" id="ARBA00022729"/>
    </source>
</evidence>
<dbReference type="Gene3D" id="2.60.120.260">
    <property type="entry name" value="Galactose-binding domain-like"/>
    <property type="match status" value="1"/>
</dbReference>
<dbReference type="KEGG" id="ffa:FFWV33_02835"/>
<dbReference type="OrthoDB" id="9803461at2"/>
<evidence type="ECO:0000313" key="5">
    <source>
        <dbReference type="Proteomes" id="UP000244527"/>
    </source>
</evidence>